<dbReference type="Gene3D" id="3.40.50.460">
    <property type="entry name" value="Phosphofructokinase domain"/>
    <property type="match status" value="1"/>
</dbReference>
<evidence type="ECO:0000256" key="4">
    <source>
        <dbReference type="ARBA" id="ARBA00022777"/>
    </source>
</evidence>
<dbReference type="Proteomes" id="UP000183047">
    <property type="component" value="Unassembled WGS sequence"/>
</dbReference>
<dbReference type="GO" id="GO:0047334">
    <property type="term" value="F:diphosphate-fructose-6-phosphate 1-phosphotransferase activity"/>
    <property type="evidence" value="ECO:0007669"/>
    <property type="project" value="UniProtKB-EC"/>
</dbReference>
<dbReference type="InterPro" id="IPR050929">
    <property type="entry name" value="PFKA"/>
</dbReference>
<feature type="domain" description="Phosphofructokinase" evidence="7">
    <location>
        <begin position="3"/>
        <end position="325"/>
    </location>
</feature>
<dbReference type="GO" id="GO:0006002">
    <property type="term" value="P:fructose 6-phosphate metabolic process"/>
    <property type="evidence" value="ECO:0007669"/>
    <property type="project" value="InterPro"/>
</dbReference>
<protein>
    <recommendedName>
        <fullName evidence="6">Pyrophosphate--fructose 6-phosphate 1-phosphotransferase</fullName>
        <ecNumber evidence="6">2.7.1.90</ecNumber>
    </recommendedName>
    <alternativeName>
        <fullName evidence="6">6-phosphofructokinase, pyrophosphate dependent</fullName>
    </alternativeName>
    <alternativeName>
        <fullName evidence="6">PPi-dependent phosphofructokinase</fullName>
        <shortName evidence="6">PPi-PFK</shortName>
    </alternativeName>
    <alternativeName>
        <fullName evidence="6">Pyrophosphate-dependent 6-phosphofructose-1-kinase</fullName>
    </alternativeName>
</protein>
<dbReference type="PIRSF" id="PIRSF036483">
    <property type="entry name" value="PFK_XF0274"/>
    <property type="match status" value="1"/>
</dbReference>
<comment type="cofactor">
    <cofactor evidence="1 6">
        <name>Mg(2+)</name>
        <dbReference type="ChEBI" id="CHEBI:18420"/>
    </cofactor>
</comment>
<feature type="binding site" evidence="6">
    <location>
        <position position="11"/>
    </location>
    <ligand>
        <name>diphosphate</name>
        <dbReference type="ChEBI" id="CHEBI:33019"/>
    </ligand>
</feature>
<feature type="site" description="Important for catalytic activity and substrate specificity; stabilizes the transition state when the phosphoryl donor is PPi; prevents ATP from binding by mimicking the alpha-phosphate group of ATP" evidence="6">
    <location>
        <position position="113"/>
    </location>
</feature>
<dbReference type="PRINTS" id="PR00476">
    <property type="entry name" value="PHFRCTKINASE"/>
</dbReference>
<comment type="pathway">
    <text evidence="6">Carbohydrate degradation; glycolysis; D-glyceraldehyde 3-phosphate and glycerone phosphate from D-glucose: step 3/4.</text>
</comment>
<keyword evidence="9" id="KW-1185">Reference proteome</keyword>
<comment type="function">
    <text evidence="6">Catalyzes the phosphorylation of D-fructose 6-phosphate, the first committing step of glycolysis. Uses inorganic phosphate (PPi) as phosphoryl donor instead of ATP like common ATP-dependent phosphofructokinases (ATP-PFKs), which renders the reaction reversible, and can thus function both in glycolysis and gluconeogenesis. Consistently, PPi-PFK can replace the enzymes of both the forward (ATP-PFK) and reverse (fructose-bisphosphatase (FBPase)) reactions.</text>
</comment>
<comment type="subcellular location">
    <subcellularLocation>
        <location evidence="6">Cytoplasm</location>
    </subcellularLocation>
</comment>
<sequence>MNNVIIGQSGGPTAAINASVAGAYVRAKELGAQKVFGMLHGIEGLVNGNIIDLDIYLSDPTNVELLKRTPASVLGTCRYKLSDASKDDTDYKKIFDVLEKNNIDKLFYVGGNDSMDTIMQLSDYAKDHGKPQCFIGIPKTIDNDLPVTDHCPGFGSAAKYIATSVKELIRDNQAADTRNPATVIVEIMGRNAGWLAASAALSKADDCTGPDAIYLPEKPFDMDAFMKHMKELSDKKKPILIAISEGIKLADGTYVCELGGDVATDAFGHKQMSAACKVLADKLSSELGLRTRTVELSTLQRAASHMASLTDVREAYQCGFEAVNAANAGETGKMIIMKRMMYQLGGNENNWSSECPYMCSYGTYDIHSIANYEKMVPDEWITSDGCGLTEQFEKYARPLIFGEVTPIMAGGLPRHLVIKEAL</sequence>
<evidence type="ECO:0000313" key="8">
    <source>
        <dbReference type="EMBL" id="SCY51321.1"/>
    </source>
</evidence>
<keyword evidence="3 6" id="KW-0479">Metal-binding</keyword>
<gene>
    <name evidence="6" type="primary">pfp</name>
    <name evidence="8" type="ORF">SAMN02910451_02889</name>
</gene>
<comment type="caution">
    <text evidence="6">Lacks conserved residue(s) required for the propagation of feature annotation.</text>
</comment>
<reference evidence="9" key="1">
    <citation type="submission" date="2016-10" db="EMBL/GenBank/DDBJ databases">
        <authorList>
            <person name="Varghese N."/>
            <person name="Submissions S."/>
        </authorList>
    </citation>
    <scope>NUCLEOTIDE SEQUENCE [LARGE SCALE GENOMIC DNA]</scope>
    <source>
        <strain evidence="9">XBD2006</strain>
    </source>
</reference>
<feature type="active site" description="Proton acceptor" evidence="6">
    <location>
        <position position="142"/>
    </location>
</feature>
<comment type="activity regulation">
    <text evidence="6">Non-allosteric.</text>
</comment>
<dbReference type="RefSeq" id="WP_074463280.1">
    <property type="nucleotide sequence ID" value="NZ_FMUR01000021.1"/>
</dbReference>
<proteinExistence type="inferred from homology"/>
<feature type="binding site" evidence="6">
    <location>
        <begin position="140"/>
        <end position="142"/>
    </location>
    <ligand>
        <name>substrate</name>
    </ligand>
</feature>
<keyword evidence="6" id="KW-0963">Cytoplasm</keyword>
<dbReference type="EC" id="2.7.1.90" evidence="6"/>
<feature type="binding site" evidence="6">
    <location>
        <begin position="188"/>
        <end position="190"/>
    </location>
    <ligand>
        <name>substrate</name>
    </ligand>
</feature>
<comment type="similarity">
    <text evidence="6">Belongs to the phosphofructokinase type A (PFKA) family. PPi-dependent PFK group II subfamily. Clade 'B2' sub-subfamily.</text>
</comment>
<name>A0A1G5GIX1_9FIRM</name>
<evidence type="ECO:0000256" key="3">
    <source>
        <dbReference type="ARBA" id="ARBA00022723"/>
    </source>
</evidence>
<keyword evidence="6" id="KW-0324">Glycolysis</keyword>
<feature type="site" description="Important for catalytic activity; stabilizes the transition state when the phosphoryl donor is PPi" evidence="6">
    <location>
        <position position="139"/>
    </location>
</feature>
<dbReference type="GO" id="GO:0005737">
    <property type="term" value="C:cytoplasm"/>
    <property type="evidence" value="ECO:0007669"/>
    <property type="project" value="UniProtKB-SubCell"/>
</dbReference>
<evidence type="ECO:0000256" key="2">
    <source>
        <dbReference type="ARBA" id="ARBA00022679"/>
    </source>
</evidence>
<organism evidence="8 9">
    <name type="scientific">Butyrivibrio hungatei</name>
    <dbReference type="NCBI Taxonomy" id="185008"/>
    <lineage>
        <taxon>Bacteria</taxon>
        <taxon>Bacillati</taxon>
        <taxon>Bacillota</taxon>
        <taxon>Clostridia</taxon>
        <taxon>Lachnospirales</taxon>
        <taxon>Lachnospiraceae</taxon>
        <taxon>Butyrivibrio</taxon>
    </lineage>
</organism>
<feature type="binding site" evidence="6">
    <location>
        <position position="112"/>
    </location>
    <ligand>
        <name>Mg(2+)</name>
        <dbReference type="ChEBI" id="CHEBI:18420"/>
        <note>catalytic</note>
    </ligand>
</feature>
<dbReference type="EMBL" id="FMUR01000021">
    <property type="protein sequence ID" value="SCY51321.1"/>
    <property type="molecule type" value="Genomic_DNA"/>
</dbReference>
<keyword evidence="2 6" id="KW-0808">Transferase</keyword>
<dbReference type="PANTHER" id="PTHR45770">
    <property type="entry name" value="ATP-DEPENDENT 6-PHOSPHOFRUCTOKINASE 1"/>
    <property type="match status" value="1"/>
</dbReference>
<evidence type="ECO:0000259" key="7">
    <source>
        <dbReference type="Pfam" id="PF00365"/>
    </source>
</evidence>
<dbReference type="InterPro" id="IPR035966">
    <property type="entry name" value="PKF_sf"/>
</dbReference>
<dbReference type="InterPro" id="IPR022953">
    <property type="entry name" value="ATP_PFK"/>
</dbReference>
<comment type="subunit">
    <text evidence="6">Homodimer.</text>
</comment>
<evidence type="ECO:0000256" key="6">
    <source>
        <dbReference type="HAMAP-Rule" id="MF_01978"/>
    </source>
</evidence>
<dbReference type="STRING" id="185008.bhn_I1957"/>
<dbReference type="InterPro" id="IPR011404">
    <property type="entry name" value="PPi-PFK"/>
</dbReference>
<dbReference type="SUPFAM" id="SSF53784">
    <property type="entry name" value="Phosphofructokinase"/>
    <property type="match status" value="1"/>
</dbReference>
<evidence type="ECO:0000256" key="5">
    <source>
        <dbReference type="ARBA" id="ARBA00022842"/>
    </source>
</evidence>
<dbReference type="InterPro" id="IPR000023">
    <property type="entry name" value="Phosphofructokinase_dom"/>
</dbReference>
<dbReference type="GO" id="GO:0003872">
    <property type="term" value="F:6-phosphofructokinase activity"/>
    <property type="evidence" value="ECO:0007669"/>
    <property type="project" value="UniProtKB-UniRule"/>
</dbReference>
<feature type="binding site" evidence="6">
    <location>
        <position position="245"/>
    </location>
    <ligand>
        <name>substrate</name>
    </ligand>
</feature>
<keyword evidence="5 6" id="KW-0460">Magnesium</keyword>
<dbReference type="UniPathway" id="UPA00109">
    <property type="reaction ID" value="UER00182"/>
</dbReference>
<dbReference type="Gene3D" id="3.40.50.450">
    <property type="match status" value="1"/>
</dbReference>
<dbReference type="OrthoDB" id="9802503at2"/>
<evidence type="ECO:0000313" key="9">
    <source>
        <dbReference type="Proteomes" id="UP000183047"/>
    </source>
</evidence>
<dbReference type="Pfam" id="PF00365">
    <property type="entry name" value="PFK"/>
    <property type="match status" value="1"/>
</dbReference>
<dbReference type="HAMAP" id="MF_01978">
    <property type="entry name" value="Phosphofructokinase_II_B2"/>
    <property type="match status" value="1"/>
</dbReference>
<accession>A0A1G5GIX1</accession>
<dbReference type="GO" id="GO:0046872">
    <property type="term" value="F:metal ion binding"/>
    <property type="evidence" value="ECO:0007669"/>
    <property type="project" value="UniProtKB-KW"/>
</dbReference>
<dbReference type="NCBIfam" id="NF010675">
    <property type="entry name" value="PRK14072.1"/>
    <property type="match status" value="1"/>
</dbReference>
<keyword evidence="4 6" id="KW-0418">Kinase</keyword>
<dbReference type="AlphaFoldDB" id="A0A1G5GIX1"/>
<evidence type="ECO:0000256" key="1">
    <source>
        <dbReference type="ARBA" id="ARBA00001946"/>
    </source>
</evidence>
<comment type="catalytic activity">
    <reaction evidence="6">
        <text>beta-D-fructose 6-phosphate + diphosphate = beta-D-fructose 1,6-bisphosphate + phosphate + H(+)</text>
        <dbReference type="Rhea" id="RHEA:13613"/>
        <dbReference type="ChEBI" id="CHEBI:15378"/>
        <dbReference type="ChEBI" id="CHEBI:32966"/>
        <dbReference type="ChEBI" id="CHEBI:33019"/>
        <dbReference type="ChEBI" id="CHEBI:43474"/>
        <dbReference type="ChEBI" id="CHEBI:57634"/>
        <dbReference type="EC" id="2.7.1.90"/>
    </reaction>
</comment>